<keyword evidence="2" id="KW-1185">Reference proteome</keyword>
<dbReference type="EMBL" id="BOQL01000061">
    <property type="protein sequence ID" value="GIM76256.1"/>
    <property type="molecule type" value="Genomic_DNA"/>
</dbReference>
<accession>A0A919VTR0</accession>
<evidence type="ECO:0000313" key="2">
    <source>
        <dbReference type="Proteomes" id="UP000681340"/>
    </source>
</evidence>
<evidence type="ECO:0000313" key="1">
    <source>
        <dbReference type="EMBL" id="GIM76256.1"/>
    </source>
</evidence>
<protein>
    <recommendedName>
        <fullName evidence="3">Rossmann-fold nucleotide-binding protein</fullName>
    </recommendedName>
</protein>
<dbReference type="SUPFAM" id="SSF102405">
    <property type="entry name" value="MCP/YpsA-like"/>
    <property type="match status" value="1"/>
</dbReference>
<dbReference type="PANTHER" id="PTHR43393">
    <property type="entry name" value="CYTOKININ RIBOSIDE 5'-MONOPHOSPHATE PHOSPHORIBOHYDROLASE"/>
    <property type="match status" value="1"/>
</dbReference>
<dbReference type="Pfam" id="PF18306">
    <property type="entry name" value="LDcluster4"/>
    <property type="match status" value="1"/>
</dbReference>
<dbReference type="PANTHER" id="PTHR43393:SF3">
    <property type="entry name" value="LYSINE DECARBOXYLASE-LIKE PROTEIN"/>
    <property type="match status" value="1"/>
</dbReference>
<dbReference type="Gene3D" id="3.40.50.450">
    <property type="match status" value="1"/>
</dbReference>
<dbReference type="Proteomes" id="UP000681340">
    <property type="component" value="Unassembled WGS sequence"/>
</dbReference>
<reference evidence="1" key="1">
    <citation type="submission" date="2021-03" db="EMBL/GenBank/DDBJ databases">
        <title>Whole genome shotgun sequence of Actinoplanes auranticolor NBRC 12245.</title>
        <authorList>
            <person name="Komaki H."/>
            <person name="Tamura T."/>
        </authorList>
    </citation>
    <scope>NUCLEOTIDE SEQUENCE</scope>
    <source>
        <strain evidence="1">NBRC 12245</strain>
    </source>
</reference>
<dbReference type="GO" id="GO:0005829">
    <property type="term" value="C:cytosol"/>
    <property type="evidence" value="ECO:0007669"/>
    <property type="project" value="TreeGrafter"/>
</dbReference>
<dbReference type="AlphaFoldDB" id="A0A919VTR0"/>
<name>A0A919VTR0_9ACTN</name>
<dbReference type="InterPro" id="IPR052341">
    <property type="entry name" value="LOG_family_nucleotidases"/>
</dbReference>
<sequence>MMPGDPLQPVFGGETPFDATASEIESRAELDTHLAKRSLAGLIVLGLRLDEQSPDFTGVDVSETLFVGCRLAGPDVEMDLIARGAHLVPPFAARPYPTHPAHLYTPEELAQGFERDGFAGMYDTRVYEHFLAHGRAAPDLREAIGQRLHDAGIDNALGKALAAWVGGHDARGAVGIMGGHAEPRGSAAYRMAATLAWRLAEAGRLIVTGGGPGVMEAANLGAYFADRTADELAAAIDLLAPAPKFMDHDPYTAAALAVRAAYPAPAATDVVGRLTHGGLALPTWLYGHEPANLFAGQIGKYFSNAVREDTILRLARGGIVFAPGWAGTVQEVFQAATKTFYRTDGPSGAFVFLGVEHWSALPVEALLRPLLARSPHGDQSDLIVVTDSVDEAMAALTH</sequence>
<proteinExistence type="predicted"/>
<dbReference type="InterPro" id="IPR041164">
    <property type="entry name" value="LDcluster4"/>
</dbReference>
<gene>
    <name evidence="1" type="ORF">Aau02nite_70000</name>
</gene>
<comment type="caution">
    <text evidence="1">The sequence shown here is derived from an EMBL/GenBank/DDBJ whole genome shotgun (WGS) entry which is preliminary data.</text>
</comment>
<evidence type="ECO:0008006" key="3">
    <source>
        <dbReference type="Google" id="ProtNLM"/>
    </source>
</evidence>
<organism evidence="1 2">
    <name type="scientific">Actinoplanes auranticolor</name>
    <dbReference type="NCBI Taxonomy" id="47988"/>
    <lineage>
        <taxon>Bacteria</taxon>
        <taxon>Bacillati</taxon>
        <taxon>Actinomycetota</taxon>
        <taxon>Actinomycetes</taxon>
        <taxon>Micromonosporales</taxon>
        <taxon>Micromonosporaceae</taxon>
        <taxon>Actinoplanes</taxon>
    </lineage>
</organism>